<dbReference type="PANTHER" id="PTHR43794">
    <property type="entry name" value="AMINOHYDROLASE SSNA-RELATED"/>
    <property type="match status" value="1"/>
</dbReference>
<dbReference type="InterPro" id="IPR006680">
    <property type="entry name" value="Amidohydro-rel"/>
</dbReference>
<dbReference type="Proteomes" id="UP000636579">
    <property type="component" value="Unassembled WGS sequence"/>
</dbReference>
<accession>A0ABR9J8Z1</accession>
<organism evidence="2 3">
    <name type="scientific">Nesterenkonia halotolerans</name>
    <dbReference type="NCBI Taxonomy" id="225325"/>
    <lineage>
        <taxon>Bacteria</taxon>
        <taxon>Bacillati</taxon>
        <taxon>Actinomycetota</taxon>
        <taxon>Actinomycetes</taxon>
        <taxon>Micrococcales</taxon>
        <taxon>Micrococcaceae</taxon>
        <taxon>Nesterenkonia</taxon>
    </lineage>
</organism>
<dbReference type="EMBL" id="JADBEE010000002">
    <property type="protein sequence ID" value="MBE1515466.1"/>
    <property type="molecule type" value="Genomic_DNA"/>
</dbReference>
<feature type="domain" description="Amidohydrolase-related" evidence="1">
    <location>
        <begin position="73"/>
        <end position="454"/>
    </location>
</feature>
<dbReference type="Gene3D" id="2.30.40.10">
    <property type="entry name" value="Urease, subunit C, domain 1"/>
    <property type="match status" value="1"/>
</dbReference>
<protein>
    <submittedName>
        <fullName evidence="2">Guanine deaminase</fullName>
        <ecNumber evidence="2">3.5.4.3</ecNumber>
    </submittedName>
</protein>
<evidence type="ECO:0000313" key="2">
    <source>
        <dbReference type="EMBL" id="MBE1515466.1"/>
    </source>
</evidence>
<dbReference type="InterPro" id="IPR011059">
    <property type="entry name" value="Metal-dep_hydrolase_composite"/>
</dbReference>
<name>A0ABR9J8Z1_9MICC</name>
<evidence type="ECO:0000259" key="1">
    <source>
        <dbReference type="Pfam" id="PF01979"/>
    </source>
</evidence>
<keyword evidence="3" id="KW-1185">Reference proteome</keyword>
<comment type="caution">
    <text evidence="2">The sequence shown here is derived from an EMBL/GenBank/DDBJ whole genome shotgun (WGS) entry which is preliminary data.</text>
</comment>
<reference evidence="2 3" key="1">
    <citation type="submission" date="2020-10" db="EMBL/GenBank/DDBJ databases">
        <title>Sequencing the genomes of 1000 actinobacteria strains.</title>
        <authorList>
            <person name="Klenk H.-P."/>
        </authorList>
    </citation>
    <scope>NUCLEOTIDE SEQUENCE [LARGE SCALE GENOMIC DNA]</scope>
    <source>
        <strain evidence="2 3">DSM 15474</strain>
    </source>
</reference>
<dbReference type="SUPFAM" id="SSF51556">
    <property type="entry name" value="Metallo-dependent hydrolases"/>
    <property type="match status" value="1"/>
</dbReference>
<proteinExistence type="predicted"/>
<gene>
    <name evidence="2" type="ORF">H4W26_002258</name>
</gene>
<keyword evidence="2" id="KW-0378">Hydrolase</keyword>
<dbReference type="PANTHER" id="PTHR43794:SF5">
    <property type="entry name" value="CHLOROHYDROLASE FAMILY PROTEIN"/>
    <property type="match status" value="1"/>
</dbReference>
<dbReference type="InterPro" id="IPR050287">
    <property type="entry name" value="MTA/SAH_deaminase"/>
</dbReference>
<dbReference type="InterPro" id="IPR032466">
    <property type="entry name" value="Metal_Hydrolase"/>
</dbReference>
<dbReference type="EC" id="3.5.4.3" evidence="2"/>
<dbReference type="SUPFAM" id="SSF51338">
    <property type="entry name" value="Composite domain of metallo-dependent hydrolases"/>
    <property type="match status" value="1"/>
</dbReference>
<sequence>MSINSTNRSPAATDEPHGSLLISGAEVITMDALTGSTPVRRDIRIQNGAIAEIGPDLAPLPGETVINGHDRLVAPGLVNAHTHSWEALYKGRYDNLPLELWMLFSYPPTGDVQVSPEMVHLRSQLFAAESLKSGVTTIVDDVLEIPHQDFDQLDAVVRAYEQIGIRANVSGHVVNKPFLETFPFVDSMLEQGLLDRVADLPVPTTEDYLQYSTEAFARYSGRGAGRISYMLSPSAPQRCTDDLLVGAAELARKNQAECHIHVLETKTQAVTGHEFYGTTIVKHLQRIGALTPETTFAHGIWVTDEDIEIIADAEVSVSHNPNSNLKLGSGILPWRKYQKAGVNLGLGTDGCSSSDTPRLSEVMKSAALLHKVSGPDFTQWPSVQEVLHAATLGGARSAMLQDRVGSLEVGKRADLVIYDLDTLAFTPRNRLQNHLVYSENGSSIEYVMVDGKIVVDHGRLTTLDETALRGEVRARGEEIRGWQDDLDSLNSAFMSGFTQMYQQAQARDIGFTRFLG</sequence>
<dbReference type="Gene3D" id="3.20.20.140">
    <property type="entry name" value="Metal-dependent hydrolases"/>
    <property type="match status" value="1"/>
</dbReference>
<dbReference type="Pfam" id="PF01979">
    <property type="entry name" value="Amidohydro_1"/>
    <property type="match status" value="1"/>
</dbReference>
<dbReference type="CDD" id="cd01298">
    <property type="entry name" value="ATZ_TRZ_like"/>
    <property type="match status" value="1"/>
</dbReference>
<dbReference type="RefSeq" id="WP_225940003.1">
    <property type="nucleotide sequence ID" value="NZ_JADBEE010000002.1"/>
</dbReference>
<evidence type="ECO:0000313" key="3">
    <source>
        <dbReference type="Proteomes" id="UP000636579"/>
    </source>
</evidence>
<dbReference type="GO" id="GO:0008892">
    <property type="term" value="F:guanine deaminase activity"/>
    <property type="evidence" value="ECO:0007669"/>
    <property type="project" value="UniProtKB-EC"/>
</dbReference>